<accession>A0A3P7J496</accession>
<feature type="transmembrane region" description="Helical" evidence="1">
    <location>
        <begin position="93"/>
        <end position="114"/>
    </location>
</feature>
<organism evidence="2 3">
    <name type="scientific">Strongylus vulgaris</name>
    <name type="common">Blood worm</name>
    <dbReference type="NCBI Taxonomy" id="40348"/>
    <lineage>
        <taxon>Eukaryota</taxon>
        <taxon>Metazoa</taxon>
        <taxon>Ecdysozoa</taxon>
        <taxon>Nematoda</taxon>
        <taxon>Chromadorea</taxon>
        <taxon>Rhabditida</taxon>
        <taxon>Rhabditina</taxon>
        <taxon>Rhabditomorpha</taxon>
        <taxon>Strongyloidea</taxon>
        <taxon>Strongylidae</taxon>
        <taxon>Strongylus</taxon>
    </lineage>
</organism>
<feature type="transmembrane region" description="Helical" evidence="1">
    <location>
        <begin position="52"/>
        <end position="73"/>
    </location>
</feature>
<evidence type="ECO:0000313" key="3">
    <source>
        <dbReference type="Proteomes" id="UP000270094"/>
    </source>
</evidence>
<proteinExistence type="predicted"/>
<keyword evidence="3" id="KW-1185">Reference proteome</keyword>
<keyword evidence="1" id="KW-0812">Transmembrane</keyword>
<dbReference type="OrthoDB" id="5824413at2759"/>
<sequence length="161" mass="17924">MIAAYAIILISVYRRRKIHSASSQHQSLAEARLVRKRNCLELGISFIDFNAYAGQFIPLVMIAAYAIILISVYRRRKIHSASSQHQSLAEARLALQFIIICTSQYLTTFLFYIIPKLGGGSYWGILVMNSIGCQKGEKAGTVIKLHILSYVKCGAPIFAAL</sequence>
<evidence type="ECO:0000256" key="1">
    <source>
        <dbReference type="SAM" id="Phobius"/>
    </source>
</evidence>
<dbReference type="EMBL" id="UYYB01095130">
    <property type="protein sequence ID" value="VDM75283.1"/>
    <property type="molecule type" value="Genomic_DNA"/>
</dbReference>
<protein>
    <submittedName>
        <fullName evidence="2">Uncharacterized protein</fullName>
    </submittedName>
</protein>
<name>A0A3P7J496_STRVU</name>
<keyword evidence="1" id="KW-1133">Transmembrane helix</keyword>
<gene>
    <name evidence="2" type="ORF">SVUK_LOCUS10281</name>
</gene>
<dbReference type="Proteomes" id="UP000270094">
    <property type="component" value="Unassembled WGS sequence"/>
</dbReference>
<keyword evidence="1" id="KW-0472">Membrane</keyword>
<reference evidence="2 3" key="1">
    <citation type="submission" date="2018-11" db="EMBL/GenBank/DDBJ databases">
        <authorList>
            <consortium name="Pathogen Informatics"/>
        </authorList>
    </citation>
    <scope>NUCLEOTIDE SEQUENCE [LARGE SCALE GENOMIC DNA]</scope>
</reference>
<evidence type="ECO:0000313" key="2">
    <source>
        <dbReference type="EMBL" id="VDM75283.1"/>
    </source>
</evidence>
<dbReference type="AlphaFoldDB" id="A0A3P7J496"/>